<dbReference type="Proteomes" id="UP001149163">
    <property type="component" value="Unassembled WGS sequence"/>
</dbReference>
<proteinExistence type="predicted"/>
<comment type="caution">
    <text evidence="2">The sequence shown here is derived from an EMBL/GenBank/DDBJ whole genome shotgun (WGS) entry which is preliminary data.</text>
</comment>
<evidence type="ECO:0000256" key="1">
    <source>
        <dbReference type="SAM" id="MobiDB-lite"/>
    </source>
</evidence>
<protein>
    <submittedName>
        <fullName evidence="2">Uncharacterized protein</fullName>
    </submittedName>
</protein>
<organism evidence="2 3">
    <name type="scientific">Penicillium canariense</name>
    <dbReference type="NCBI Taxonomy" id="189055"/>
    <lineage>
        <taxon>Eukaryota</taxon>
        <taxon>Fungi</taxon>
        <taxon>Dikarya</taxon>
        <taxon>Ascomycota</taxon>
        <taxon>Pezizomycotina</taxon>
        <taxon>Eurotiomycetes</taxon>
        <taxon>Eurotiomycetidae</taxon>
        <taxon>Eurotiales</taxon>
        <taxon>Aspergillaceae</taxon>
        <taxon>Penicillium</taxon>
    </lineage>
</organism>
<reference evidence="2" key="2">
    <citation type="journal article" date="2023" name="IMA Fungus">
        <title>Comparative genomic study of the Penicillium genus elucidates a diverse pangenome and 15 lateral gene transfer events.</title>
        <authorList>
            <person name="Petersen C."/>
            <person name="Sorensen T."/>
            <person name="Nielsen M.R."/>
            <person name="Sondergaard T.E."/>
            <person name="Sorensen J.L."/>
            <person name="Fitzpatrick D.A."/>
            <person name="Frisvad J.C."/>
            <person name="Nielsen K.L."/>
        </authorList>
    </citation>
    <scope>NUCLEOTIDE SEQUENCE</scope>
    <source>
        <strain evidence="2">IBT 26290</strain>
    </source>
</reference>
<dbReference type="AlphaFoldDB" id="A0A9W9HV53"/>
<evidence type="ECO:0000313" key="3">
    <source>
        <dbReference type="Proteomes" id="UP001149163"/>
    </source>
</evidence>
<gene>
    <name evidence="2" type="ORF">N7482_008114</name>
</gene>
<dbReference type="GeneID" id="81429414"/>
<dbReference type="RefSeq" id="XP_056540003.1">
    <property type="nucleotide sequence ID" value="XM_056690238.1"/>
</dbReference>
<keyword evidence="3" id="KW-1185">Reference proteome</keyword>
<reference evidence="2" key="1">
    <citation type="submission" date="2022-11" db="EMBL/GenBank/DDBJ databases">
        <authorList>
            <person name="Petersen C."/>
        </authorList>
    </citation>
    <scope>NUCLEOTIDE SEQUENCE</scope>
    <source>
        <strain evidence="2">IBT 26290</strain>
    </source>
</reference>
<name>A0A9W9HV53_9EURO</name>
<dbReference type="EMBL" id="JAPQKN010000006">
    <property type="protein sequence ID" value="KAJ5157014.1"/>
    <property type="molecule type" value="Genomic_DNA"/>
</dbReference>
<accession>A0A9W9HV53</accession>
<sequence>MTPPLICDPVEAPGSPPGAKHPTALCTGRPAGLMRQVGEEGGAPHFGGFLLEITLPPPSPFPRVRSPPRRHASLFVATLDLLAETPPFLAVARFPTSPDLTSSDLTRLTYHRGPGPLRSIIPPSAATRLSVVRRAIAAYGWMAGQSGVRNSQH</sequence>
<feature type="region of interest" description="Disordered" evidence="1">
    <location>
        <begin position="1"/>
        <end position="21"/>
    </location>
</feature>
<evidence type="ECO:0000313" key="2">
    <source>
        <dbReference type="EMBL" id="KAJ5157014.1"/>
    </source>
</evidence>